<comment type="subcellular location">
    <subcellularLocation>
        <location evidence="1 11">Nucleus</location>
    </subcellularLocation>
</comment>
<feature type="compositionally biased region" description="Basic and acidic residues" evidence="12">
    <location>
        <begin position="309"/>
        <end position="333"/>
    </location>
</feature>
<feature type="compositionally biased region" description="Polar residues" evidence="12">
    <location>
        <begin position="20"/>
        <end position="37"/>
    </location>
</feature>
<dbReference type="InterPro" id="IPR011011">
    <property type="entry name" value="Znf_FYVE_PHD"/>
</dbReference>
<feature type="binding site" evidence="9">
    <location>
        <position position="733"/>
    </location>
    <ligand>
        <name>Zn(2+)</name>
        <dbReference type="ChEBI" id="CHEBI:29105"/>
        <label>1</label>
    </ligand>
</feature>
<dbReference type="GO" id="GO:0006355">
    <property type="term" value="P:regulation of DNA-templated transcription"/>
    <property type="evidence" value="ECO:0007669"/>
    <property type="project" value="TreeGrafter"/>
</dbReference>
<feature type="binding site" evidence="9">
    <location>
        <position position="722"/>
    </location>
    <ligand>
        <name>Zn(2+)</name>
        <dbReference type="ChEBI" id="CHEBI:29105"/>
        <label>2</label>
    </ligand>
</feature>
<dbReference type="Proteomes" id="UP000242877">
    <property type="component" value="Unassembled WGS sequence"/>
</dbReference>
<keyword evidence="6 11" id="KW-0156">Chromatin regulator</keyword>
<dbReference type="SUPFAM" id="SSF57903">
    <property type="entry name" value="FYVE/PHD zinc finger"/>
    <property type="match status" value="1"/>
</dbReference>
<evidence type="ECO:0000256" key="11">
    <source>
        <dbReference type="RuleBase" id="RU361213"/>
    </source>
</evidence>
<reference evidence="14 15" key="1">
    <citation type="journal article" date="2016" name="Genome Biol. Evol.">
        <title>Divergent and convergent evolution of fungal pathogenicity.</title>
        <authorList>
            <person name="Shang Y."/>
            <person name="Xiao G."/>
            <person name="Zheng P."/>
            <person name="Cen K."/>
            <person name="Zhan S."/>
            <person name="Wang C."/>
        </authorList>
    </citation>
    <scope>NUCLEOTIDE SEQUENCE [LARGE SCALE GENOMIC DNA]</scope>
    <source>
        <strain evidence="14 15">ARSEF 7405</strain>
    </source>
</reference>
<comment type="similarity">
    <text evidence="2 11">Belongs to the ING family.</text>
</comment>
<protein>
    <recommendedName>
        <fullName evidence="11">Chromatin modification-related protein</fullName>
    </recommendedName>
</protein>
<feature type="region of interest" description="Disordered" evidence="12">
    <location>
        <begin position="650"/>
        <end position="686"/>
    </location>
</feature>
<evidence type="ECO:0000256" key="9">
    <source>
        <dbReference type="PIRSR" id="PIRSR628651-51"/>
    </source>
</evidence>
<feature type="compositionally biased region" description="Polar residues" evidence="12">
    <location>
        <begin position="398"/>
        <end position="410"/>
    </location>
</feature>
<feature type="compositionally biased region" description="Low complexity" evidence="12">
    <location>
        <begin position="592"/>
        <end position="605"/>
    </location>
</feature>
<feature type="compositionally biased region" description="Polar residues" evidence="12">
    <location>
        <begin position="520"/>
        <end position="530"/>
    </location>
</feature>
<feature type="binding site" evidence="9">
    <location>
        <position position="736"/>
    </location>
    <ligand>
        <name>Zn(2+)</name>
        <dbReference type="ChEBI" id="CHEBI:29105"/>
        <label>1</label>
    </ligand>
</feature>
<accession>A0A167YG34</accession>
<keyword evidence="3 9" id="KW-0479">Metal-binding</keyword>
<dbReference type="InterPro" id="IPR019787">
    <property type="entry name" value="Znf_PHD-finger"/>
</dbReference>
<dbReference type="Gene3D" id="3.30.40.10">
    <property type="entry name" value="Zinc/RING finger domain, C3HC4 (zinc finger)"/>
    <property type="match status" value="1"/>
</dbReference>
<feature type="site" description="Histone H3K4me3 binding" evidence="8">
    <location>
        <position position="719"/>
    </location>
</feature>
<dbReference type="GO" id="GO:0070210">
    <property type="term" value="C:Rpd3L-Expanded complex"/>
    <property type="evidence" value="ECO:0007669"/>
    <property type="project" value="TreeGrafter"/>
</dbReference>
<dbReference type="VEuPathDB" id="FungiDB:AAP_03467"/>
<keyword evidence="15" id="KW-1185">Reference proteome</keyword>
<dbReference type="PANTHER" id="PTHR10333">
    <property type="entry name" value="INHIBITOR OF GROWTH PROTEIN"/>
    <property type="match status" value="1"/>
</dbReference>
<evidence type="ECO:0000256" key="12">
    <source>
        <dbReference type="SAM" id="MobiDB-lite"/>
    </source>
</evidence>
<feature type="compositionally biased region" description="Polar residues" evidence="12">
    <location>
        <begin position="620"/>
        <end position="633"/>
    </location>
</feature>
<evidence type="ECO:0000256" key="5">
    <source>
        <dbReference type="ARBA" id="ARBA00022833"/>
    </source>
</evidence>
<feature type="binding site" evidence="9">
    <location>
        <position position="754"/>
    </location>
    <ligand>
        <name>Zn(2+)</name>
        <dbReference type="ChEBI" id="CHEBI:29105"/>
        <label>2</label>
    </ligand>
</feature>
<dbReference type="GO" id="GO:0033698">
    <property type="term" value="C:Rpd3L complex"/>
    <property type="evidence" value="ECO:0007669"/>
    <property type="project" value="TreeGrafter"/>
</dbReference>
<dbReference type="PANTHER" id="PTHR10333:SF42">
    <property type="entry name" value="INHIBITOR OF GROWTH PROTEIN 5"/>
    <property type="match status" value="1"/>
</dbReference>
<dbReference type="PROSITE" id="PS50016">
    <property type="entry name" value="ZF_PHD_2"/>
    <property type="match status" value="1"/>
</dbReference>
<feature type="compositionally biased region" description="Polar residues" evidence="12">
    <location>
        <begin position="231"/>
        <end position="240"/>
    </location>
</feature>
<feature type="binding site" evidence="9">
    <location>
        <position position="711"/>
    </location>
    <ligand>
        <name>Zn(2+)</name>
        <dbReference type="ChEBI" id="CHEBI:29105"/>
        <label>1</label>
    </ligand>
</feature>
<comment type="subunit">
    <text evidence="11">Component of an histone acetyltransferase complex. Interacts with H3K4me3 and to a lesser extent with H3K4me2.</text>
</comment>
<dbReference type="InterPro" id="IPR024610">
    <property type="entry name" value="ING_N_histone-binding"/>
</dbReference>
<feature type="compositionally biased region" description="Basic residues" evidence="12">
    <location>
        <begin position="427"/>
        <end position="442"/>
    </location>
</feature>
<feature type="compositionally biased region" description="Polar residues" evidence="12">
    <location>
        <begin position="553"/>
        <end position="563"/>
    </location>
</feature>
<feature type="binding site" evidence="9">
    <location>
        <position position="727"/>
    </location>
    <ligand>
        <name>Zn(2+)</name>
        <dbReference type="ChEBI" id="CHEBI:29105"/>
        <label>2</label>
    </ligand>
</feature>
<feature type="compositionally biased region" description="Low complexity" evidence="12">
    <location>
        <begin position="658"/>
        <end position="671"/>
    </location>
</feature>
<dbReference type="EMBL" id="AZGZ01000014">
    <property type="protein sequence ID" value="KZZ91297.1"/>
    <property type="molecule type" value="Genomic_DNA"/>
</dbReference>
<dbReference type="InterPro" id="IPR028651">
    <property type="entry name" value="ING_fam"/>
</dbReference>
<evidence type="ECO:0000256" key="4">
    <source>
        <dbReference type="ARBA" id="ARBA00022771"/>
    </source>
</evidence>
<evidence type="ECO:0000313" key="15">
    <source>
        <dbReference type="Proteomes" id="UP000242877"/>
    </source>
</evidence>
<dbReference type="CDD" id="cd15505">
    <property type="entry name" value="PHD_ING"/>
    <property type="match status" value="1"/>
</dbReference>
<feature type="region of interest" description="Disordered" evidence="12">
    <location>
        <begin position="1"/>
        <end position="53"/>
    </location>
</feature>
<feature type="binding site" evidence="9">
    <location>
        <position position="751"/>
    </location>
    <ligand>
        <name>Zn(2+)</name>
        <dbReference type="ChEBI" id="CHEBI:29105"/>
        <label>2</label>
    </ligand>
</feature>
<evidence type="ECO:0000256" key="6">
    <source>
        <dbReference type="ARBA" id="ARBA00022853"/>
    </source>
</evidence>
<evidence type="ECO:0000256" key="10">
    <source>
        <dbReference type="PROSITE-ProRule" id="PRU00146"/>
    </source>
</evidence>
<dbReference type="GO" id="GO:0006325">
    <property type="term" value="P:chromatin organization"/>
    <property type="evidence" value="ECO:0007669"/>
    <property type="project" value="UniProtKB-KW"/>
</dbReference>
<feature type="domain" description="PHD-type" evidence="13">
    <location>
        <begin position="706"/>
        <end position="757"/>
    </location>
</feature>
<dbReference type="SMART" id="SM01408">
    <property type="entry name" value="ING"/>
    <property type="match status" value="1"/>
</dbReference>
<keyword evidence="5 9" id="KW-0862">Zinc</keyword>
<evidence type="ECO:0000256" key="7">
    <source>
        <dbReference type="ARBA" id="ARBA00023242"/>
    </source>
</evidence>
<dbReference type="GO" id="GO:0008270">
    <property type="term" value="F:zinc ion binding"/>
    <property type="evidence" value="ECO:0007669"/>
    <property type="project" value="UniProtKB-KW"/>
</dbReference>
<dbReference type="SMART" id="SM00249">
    <property type="entry name" value="PHD"/>
    <property type="match status" value="1"/>
</dbReference>
<feature type="compositionally biased region" description="Low complexity" evidence="12">
    <location>
        <begin position="382"/>
        <end position="394"/>
    </location>
</feature>
<dbReference type="InterPro" id="IPR001965">
    <property type="entry name" value="Znf_PHD"/>
</dbReference>
<evidence type="ECO:0000256" key="2">
    <source>
        <dbReference type="ARBA" id="ARBA00010210"/>
    </source>
</evidence>
<name>A0A167YG34_9EURO</name>
<evidence type="ECO:0000313" key="14">
    <source>
        <dbReference type="EMBL" id="KZZ91297.1"/>
    </source>
</evidence>
<proteinExistence type="inferred from homology"/>
<feature type="site" description="Histone H3K4me3 binding" evidence="8">
    <location>
        <position position="708"/>
    </location>
</feature>
<keyword evidence="7 11" id="KW-0539">Nucleus</keyword>
<comment type="domain">
    <text evidence="11">The PHD-type zinc finger mediates the binding to H3K4me3.</text>
</comment>
<dbReference type="AlphaFoldDB" id="A0A167YG34"/>
<comment type="function">
    <text evidence="11">Component of an histone acetyltransferase complex.</text>
</comment>
<dbReference type="PROSITE" id="PS01359">
    <property type="entry name" value="ZF_PHD_1"/>
    <property type="match status" value="1"/>
</dbReference>
<evidence type="ECO:0000256" key="3">
    <source>
        <dbReference type="ARBA" id="ARBA00022723"/>
    </source>
</evidence>
<dbReference type="OrthoDB" id="4173905at2759"/>
<gene>
    <name evidence="14" type="ORF">AAP_03467</name>
</gene>
<keyword evidence="4 10" id="KW-0863">Zinc-finger</keyword>
<feature type="region of interest" description="Disordered" evidence="12">
    <location>
        <begin position="309"/>
        <end position="633"/>
    </location>
</feature>
<organism evidence="14 15">
    <name type="scientific">Ascosphaera apis ARSEF 7405</name>
    <dbReference type="NCBI Taxonomy" id="392613"/>
    <lineage>
        <taxon>Eukaryota</taxon>
        <taxon>Fungi</taxon>
        <taxon>Dikarya</taxon>
        <taxon>Ascomycota</taxon>
        <taxon>Pezizomycotina</taxon>
        <taxon>Eurotiomycetes</taxon>
        <taxon>Eurotiomycetidae</taxon>
        <taxon>Onygenales</taxon>
        <taxon>Ascosphaeraceae</taxon>
        <taxon>Ascosphaera</taxon>
    </lineage>
</organism>
<evidence type="ECO:0000256" key="8">
    <source>
        <dbReference type="PIRSR" id="PIRSR628651-50"/>
    </source>
</evidence>
<dbReference type="Gene3D" id="6.10.140.1740">
    <property type="match status" value="1"/>
</dbReference>
<sequence>MSAPSTGTTTSSRGPGPTSQQRQTRTNPSRASRTANRSLYPGQPLYGMGHNPPLTGNEPPYYGFQIAASTASAAAVPGGGGRAIAAGMGAAAAGSAADTAAAAAAGAANIAAAAATAAATAAGGSGSAGQRLAAEPIPLNGGMINGIPLPGPGQTPQAMYPAITHFTDAITALPKEFQRHASLLKEVDSKAWRLEEMLSQQLDGASKSTPFAAIVDDYLDQSVAGPEDNRTNPTHPSANPHSRRKLFADLHSTLTELMVTADEKNHVLWNANSELSKHMYRLETVYQYVQGEVSEDTRLGNKHHWAYWKKPEKPPRTSDRPRRETTHVSEAGKEAGSTSTRRRRTNKDRAEDDESTKGSRRGGAHSNAPAPKRRRVDKSEKSSTTVSTNAASVAMERTASNATVTQAGRTTSKEVDGNSTTATGASKPRRRAAAGTGSRRRNNTGGVSAHGSPIPTTASPARNYATASPIAASVRPVSSRAGGIAGNAASNAKPRPSPAASASRAGNNTGRGSLARDEQNTSYDSKYTDTNLKREDLQNLTIETSVDAPSYSRARSSKTSTPVTAEAQALATSSGRTTRHNNSNGRRGGGSSNATKKNSNNNTHAAPDDESEREQRDNKSAGNFTTPSSYQSMTTAFPGYNLTMEEYADSQYMTGRPQRSNAQNRNTANNNGHGDRDSQYLQTHQRHVQQTIDEDEIMEDESESEPRYCYCNGVSYGEMVACDKEDCEREWFHLSCVGLSKPPGKSAKWYCNECKDKMRKSKNGGK</sequence>
<feature type="region of interest" description="Disordered" evidence="12">
    <location>
        <begin position="223"/>
        <end position="243"/>
    </location>
</feature>
<feature type="compositionally biased region" description="Low complexity" evidence="12">
    <location>
        <begin position="1"/>
        <end position="19"/>
    </location>
</feature>
<evidence type="ECO:0000256" key="1">
    <source>
        <dbReference type="ARBA" id="ARBA00004123"/>
    </source>
</evidence>
<comment type="caution">
    <text evidence="14">The sequence shown here is derived from an EMBL/GenBank/DDBJ whole genome shotgun (WGS) entry which is preliminary data.</text>
</comment>
<feature type="site" description="Histone H3K4me3 binding" evidence="8">
    <location>
        <position position="731"/>
    </location>
</feature>
<dbReference type="InterPro" id="IPR019786">
    <property type="entry name" value="Zinc_finger_PHD-type_CS"/>
</dbReference>
<feature type="compositionally biased region" description="Low complexity" evidence="12">
    <location>
        <begin position="478"/>
        <end position="508"/>
    </location>
</feature>
<feature type="binding site" evidence="9">
    <location>
        <position position="709"/>
    </location>
    <ligand>
        <name>Zn(2+)</name>
        <dbReference type="ChEBI" id="CHEBI:29105"/>
        <label>1</label>
    </ligand>
</feature>
<dbReference type="InterPro" id="IPR013083">
    <property type="entry name" value="Znf_RING/FYVE/PHD"/>
</dbReference>
<feature type="site" description="Histone H3K4me3 binding" evidence="8">
    <location>
        <position position="723"/>
    </location>
</feature>
<evidence type="ECO:0000259" key="13">
    <source>
        <dbReference type="PROSITE" id="PS50016"/>
    </source>
</evidence>
<dbReference type="Pfam" id="PF12998">
    <property type="entry name" value="ING"/>
    <property type="match status" value="1"/>
</dbReference>